<protein>
    <submittedName>
        <fullName evidence="1">Uncharacterized protein</fullName>
    </submittedName>
</protein>
<dbReference type="EMBL" id="AAHHJZ010000001">
    <property type="protein sequence ID" value="EBW6073593.1"/>
    <property type="molecule type" value="Genomic_DNA"/>
</dbReference>
<name>A0A5W3ETH1_SALET</name>
<evidence type="ECO:0000313" key="1">
    <source>
        <dbReference type="EMBL" id="EBW6073593.1"/>
    </source>
</evidence>
<sequence>MMNNIAFEKGIGLLLNNTIIAGTNNANWEALAQRLKDKPVKIVVTSELPLNGTMADCGPMFAAFNVDYDCGSAFLQNAALRSRLYSWRLLGPVSKAAGQMVNQGTPMSGVEDQTIAVVVSRATGQLNFAICYAYQEEEACV</sequence>
<dbReference type="AlphaFoldDB" id="A0A5W3ETH1"/>
<comment type="caution">
    <text evidence="1">The sequence shown here is derived from an EMBL/GenBank/DDBJ whole genome shotgun (WGS) entry which is preliminary data.</text>
</comment>
<organism evidence="1">
    <name type="scientific">Salmonella enterica subsp. enterica serovar Schwarzengrund</name>
    <dbReference type="NCBI Taxonomy" id="340190"/>
    <lineage>
        <taxon>Bacteria</taxon>
        <taxon>Pseudomonadati</taxon>
        <taxon>Pseudomonadota</taxon>
        <taxon>Gammaproteobacteria</taxon>
        <taxon>Enterobacterales</taxon>
        <taxon>Enterobacteriaceae</taxon>
        <taxon>Salmonella</taxon>
    </lineage>
</organism>
<reference evidence="1" key="1">
    <citation type="submission" date="2018-08" db="EMBL/GenBank/DDBJ databases">
        <authorList>
            <person name="Ashton P.M."/>
            <person name="Dallman T."/>
            <person name="Nair S."/>
            <person name="De Pinna E."/>
            <person name="Peters T."/>
            <person name="Grant K."/>
        </authorList>
    </citation>
    <scope>NUCLEOTIDE SEQUENCE</scope>
    <source>
        <strain evidence="1">159694</strain>
    </source>
</reference>
<accession>A0A5W3ETH1</accession>
<proteinExistence type="predicted"/>
<gene>
    <name evidence="1" type="ORF">A4K93_00785</name>
</gene>